<gene>
    <name evidence="1" type="ORF">AAME72_16705</name>
</gene>
<reference evidence="1" key="1">
    <citation type="submission" date="2024-05" db="EMBL/GenBank/DDBJ databases">
        <title>The Natural Products Discovery Center: Release of the First 8490 Sequenced Strains for Exploring Actinobacteria Biosynthetic Diversity.</title>
        <authorList>
            <person name="Kalkreuter E."/>
            <person name="Kautsar S.A."/>
            <person name="Yang D."/>
            <person name="Bader C.D."/>
            <person name="Teijaro C.N."/>
            <person name="Fluegel L."/>
            <person name="Davis C.M."/>
            <person name="Simpson J.R."/>
            <person name="Lauterbach L."/>
            <person name="Steele A.D."/>
            <person name="Gui C."/>
            <person name="Meng S."/>
            <person name="Li G."/>
            <person name="Viehrig K."/>
            <person name="Ye F."/>
            <person name="Su P."/>
            <person name="Kiefer A.F."/>
            <person name="Nichols A."/>
            <person name="Cepeda A.J."/>
            <person name="Yan W."/>
            <person name="Fan B."/>
            <person name="Jiang Y."/>
            <person name="Adhikari A."/>
            <person name="Zheng C.-J."/>
            <person name="Schuster L."/>
            <person name="Cowan T.M."/>
            <person name="Smanski M.J."/>
            <person name="Chevrette M.G."/>
            <person name="de Carvalho L.P.S."/>
            <person name="Shen B."/>
        </authorList>
    </citation>
    <scope>NUCLEOTIDE SEQUENCE</scope>
    <source>
        <strain evidence="1">NPDC080035</strain>
    </source>
</reference>
<evidence type="ECO:0000313" key="1">
    <source>
        <dbReference type="EMBL" id="XBM47692.1"/>
    </source>
</evidence>
<dbReference type="Gene3D" id="3.40.630.30">
    <property type="match status" value="1"/>
</dbReference>
<dbReference type="SUPFAM" id="SSF55729">
    <property type="entry name" value="Acyl-CoA N-acyltransferases (Nat)"/>
    <property type="match status" value="1"/>
</dbReference>
<accession>A0AAU7G912</accession>
<name>A0AAU7G912_9MICO</name>
<organism evidence="1">
    <name type="scientific">Leifsonia sp. NPDC080035</name>
    <dbReference type="NCBI Taxonomy" id="3143936"/>
    <lineage>
        <taxon>Bacteria</taxon>
        <taxon>Bacillati</taxon>
        <taxon>Actinomycetota</taxon>
        <taxon>Actinomycetes</taxon>
        <taxon>Micrococcales</taxon>
        <taxon>Microbacteriaceae</taxon>
        <taxon>Leifsonia</taxon>
    </lineage>
</organism>
<dbReference type="AlphaFoldDB" id="A0AAU7G912"/>
<proteinExistence type="predicted"/>
<dbReference type="RefSeq" id="WP_348787658.1">
    <property type="nucleotide sequence ID" value="NZ_CP157390.1"/>
</dbReference>
<protein>
    <submittedName>
        <fullName evidence="1">N-acetyltransferase</fullName>
    </submittedName>
</protein>
<dbReference type="EMBL" id="CP157390">
    <property type="protein sequence ID" value="XBM47692.1"/>
    <property type="molecule type" value="Genomic_DNA"/>
</dbReference>
<dbReference type="InterPro" id="IPR016181">
    <property type="entry name" value="Acyl_CoA_acyltransferase"/>
</dbReference>
<sequence length="199" mass="22554">MSHFTHVPPSGIPDRLVTDAFTLRPLRVADTALDYDAVMESRVYLRPWEQTGWPADDFTFAEDLEDVTMLEHRHDERQAFTYTVLSPDESECLGCVYILPPDARHYREATVAPAGDAEWEDVGALVSFWVRTSRLASGLDVALLDSVRAWLAQYPRLGRPLYVTNERVDQQVAMLKGTELQLLFRITKPTHPGSYLAFG</sequence>